<evidence type="ECO:0000259" key="6">
    <source>
        <dbReference type="PROSITE" id="PS51352"/>
    </source>
</evidence>
<dbReference type="InterPro" id="IPR050553">
    <property type="entry name" value="Thioredoxin_ResA/DsbE_sf"/>
</dbReference>
<dbReference type="Proteomes" id="UP000192746">
    <property type="component" value="Unassembled WGS sequence"/>
</dbReference>
<dbReference type="Pfam" id="PF00578">
    <property type="entry name" value="AhpC-TSA"/>
    <property type="match status" value="1"/>
</dbReference>
<dbReference type="InterPro" id="IPR036249">
    <property type="entry name" value="Thioredoxin-like_sf"/>
</dbReference>
<dbReference type="PROSITE" id="PS51352">
    <property type="entry name" value="THIOREDOXIN_2"/>
    <property type="match status" value="1"/>
</dbReference>
<dbReference type="CDD" id="cd02966">
    <property type="entry name" value="TlpA_like_family"/>
    <property type="match status" value="1"/>
</dbReference>
<dbReference type="EMBL" id="ARYN01000009">
    <property type="protein sequence ID" value="ORL45334.1"/>
    <property type="molecule type" value="Genomic_DNA"/>
</dbReference>
<keyword evidence="2" id="KW-0201">Cytochrome c-type biogenesis</keyword>
<comment type="subcellular location">
    <subcellularLocation>
        <location evidence="1">Cell envelope</location>
    </subcellularLocation>
</comment>
<dbReference type="STRING" id="1185767.IIF7_10948"/>
<dbReference type="InterPro" id="IPR025380">
    <property type="entry name" value="DUF4369"/>
</dbReference>
<evidence type="ECO:0000256" key="4">
    <source>
        <dbReference type="ARBA" id="ARBA00023284"/>
    </source>
</evidence>
<dbReference type="Pfam" id="PF14289">
    <property type="entry name" value="DUF4369"/>
    <property type="match status" value="1"/>
</dbReference>
<feature type="transmembrane region" description="Helical" evidence="5">
    <location>
        <begin position="20"/>
        <end position="37"/>
    </location>
</feature>
<keyword evidence="5" id="KW-1133">Transmembrane helix</keyword>
<comment type="caution">
    <text evidence="7">The sequence shown here is derived from an EMBL/GenBank/DDBJ whole genome shotgun (WGS) entry which is preliminary data.</text>
</comment>
<organism evidence="7 8">
    <name type="scientific">Zunongwangia atlantica 22II14-10F7</name>
    <dbReference type="NCBI Taxonomy" id="1185767"/>
    <lineage>
        <taxon>Bacteria</taxon>
        <taxon>Pseudomonadati</taxon>
        <taxon>Bacteroidota</taxon>
        <taxon>Flavobacteriia</taxon>
        <taxon>Flavobacteriales</taxon>
        <taxon>Flavobacteriaceae</taxon>
        <taxon>Zunongwangia</taxon>
    </lineage>
</organism>
<sequence>MYSSIKNLIISSVINNKSKLRYSIFILLTASLVISCVKKKEMNDFVIDGEINETKFKNVILHTNNTQDTVKIVNGKFRFKGEVFHPMYAEIKLIGDEKYFPIFLESGNLKLKLDSENLEKSVLKNSKSNKEYNKVRALREDDTLNTKLIEYVFNHPDSYVSAYYSYIISSKISLDSTQILYNNFTQRIKECHNGKWLKESLNKRHNTQIGIKIPDFNLIDFKRDSIVYSELKHKKIILFDYWASWCVPCIKSLPHLKKIQEKYADKGLEIIAVSYLDFNRKQWLSAIEKYEIKAFNNVAAQFMNGKIENDFFEKNFYHNGIPFIMLVDKKGEIAGLWNEYSQENEDSMDRVLKELFNE</sequence>
<evidence type="ECO:0000313" key="8">
    <source>
        <dbReference type="Proteomes" id="UP000192746"/>
    </source>
</evidence>
<gene>
    <name evidence="7" type="ORF">IIF7_10948</name>
</gene>
<keyword evidence="8" id="KW-1185">Reference proteome</keyword>
<accession>A0A1Y1T419</accession>
<dbReference type="OrthoDB" id="710833at2"/>
<protein>
    <submittedName>
        <fullName evidence="7">Alkyl hydroperoxide reductase</fullName>
    </submittedName>
</protein>
<dbReference type="InterPro" id="IPR013766">
    <property type="entry name" value="Thioredoxin_domain"/>
</dbReference>
<feature type="domain" description="Thioredoxin" evidence="6">
    <location>
        <begin position="207"/>
        <end position="357"/>
    </location>
</feature>
<evidence type="ECO:0000256" key="3">
    <source>
        <dbReference type="ARBA" id="ARBA00023157"/>
    </source>
</evidence>
<proteinExistence type="predicted"/>
<dbReference type="SUPFAM" id="SSF52833">
    <property type="entry name" value="Thioredoxin-like"/>
    <property type="match status" value="1"/>
</dbReference>
<evidence type="ECO:0000256" key="1">
    <source>
        <dbReference type="ARBA" id="ARBA00004196"/>
    </source>
</evidence>
<dbReference type="PANTHER" id="PTHR42852">
    <property type="entry name" value="THIOL:DISULFIDE INTERCHANGE PROTEIN DSBE"/>
    <property type="match status" value="1"/>
</dbReference>
<reference evidence="7 8" key="1">
    <citation type="submission" date="2013-04" db="EMBL/GenBank/DDBJ databases">
        <title>Zunongwangia sp. 22II14-10F7 Genome Sequencing.</title>
        <authorList>
            <person name="Lai Q."/>
            <person name="Shao Z."/>
        </authorList>
    </citation>
    <scope>NUCLEOTIDE SEQUENCE [LARGE SCALE GENOMIC DNA]</scope>
    <source>
        <strain evidence="7 8">22II14-10F7</strain>
    </source>
</reference>
<dbReference type="Gene3D" id="3.40.30.10">
    <property type="entry name" value="Glutaredoxin"/>
    <property type="match status" value="1"/>
</dbReference>
<keyword evidence="4" id="KW-0676">Redox-active center</keyword>
<name>A0A1Y1T419_9FLAO</name>
<keyword evidence="5" id="KW-0472">Membrane</keyword>
<dbReference type="GO" id="GO:0030313">
    <property type="term" value="C:cell envelope"/>
    <property type="evidence" value="ECO:0007669"/>
    <property type="project" value="UniProtKB-SubCell"/>
</dbReference>
<dbReference type="GO" id="GO:0017004">
    <property type="term" value="P:cytochrome complex assembly"/>
    <property type="evidence" value="ECO:0007669"/>
    <property type="project" value="UniProtKB-KW"/>
</dbReference>
<dbReference type="PANTHER" id="PTHR42852:SF6">
    <property type="entry name" value="THIOL:DISULFIDE INTERCHANGE PROTEIN DSBE"/>
    <property type="match status" value="1"/>
</dbReference>
<evidence type="ECO:0000313" key="7">
    <source>
        <dbReference type="EMBL" id="ORL45334.1"/>
    </source>
</evidence>
<evidence type="ECO:0000256" key="5">
    <source>
        <dbReference type="SAM" id="Phobius"/>
    </source>
</evidence>
<dbReference type="InterPro" id="IPR000866">
    <property type="entry name" value="AhpC/TSA"/>
</dbReference>
<keyword evidence="5" id="KW-0812">Transmembrane</keyword>
<dbReference type="AlphaFoldDB" id="A0A1Y1T419"/>
<keyword evidence="3" id="KW-1015">Disulfide bond</keyword>
<evidence type="ECO:0000256" key="2">
    <source>
        <dbReference type="ARBA" id="ARBA00022748"/>
    </source>
</evidence>